<name>A0A432WB67_9GAMM</name>
<dbReference type="InterPro" id="IPR026349">
    <property type="entry name" value="CHP04255"/>
</dbReference>
<evidence type="ECO:0008006" key="3">
    <source>
        <dbReference type="Google" id="ProtNLM"/>
    </source>
</evidence>
<evidence type="ECO:0000313" key="2">
    <source>
        <dbReference type="Proteomes" id="UP000288405"/>
    </source>
</evidence>
<protein>
    <recommendedName>
        <fullName evidence="3">TIGR04255 family protein</fullName>
    </recommendedName>
</protein>
<dbReference type="RefSeq" id="WP_126777714.1">
    <property type="nucleotide sequence ID" value="NZ_PIPM01000018.1"/>
</dbReference>
<evidence type="ECO:0000313" key="1">
    <source>
        <dbReference type="EMBL" id="RUO27863.1"/>
    </source>
</evidence>
<dbReference type="NCBIfam" id="TIGR04255">
    <property type="entry name" value="sporadTIGR04255"/>
    <property type="match status" value="1"/>
</dbReference>
<sequence>MTLHFKKAPAREAILEFKFEDSLSNEQLTALKTSLETHFDNVKPISKGFVQLKFEGRTVSTQQSDSIDGFKVNLSNGAEFQCLSDHIFWSKCAPYENWEDLTEPGLSVWEHVLEFYPFQRLKSVTVRFVNELVIEFDETGRVNLDDYLTVIPKAPPRSDLVGENFFSRSSYFNKTKSLHVGIAVGLKERTKEKLLVVLDIVVTRNARSGFIGSRRELASLLELLRDEKNETFISCLTKHMLEQLE</sequence>
<dbReference type="EMBL" id="PIPM01000018">
    <property type="protein sequence ID" value="RUO27863.1"/>
    <property type="molecule type" value="Genomic_DNA"/>
</dbReference>
<reference evidence="1 2" key="1">
    <citation type="journal article" date="2011" name="Front. Microbiol.">
        <title>Genomic signatures of strain selection and enhancement in Bacillus atrophaeus var. globigii, a historical biowarfare simulant.</title>
        <authorList>
            <person name="Gibbons H.S."/>
            <person name="Broomall S.M."/>
            <person name="McNew L.A."/>
            <person name="Daligault H."/>
            <person name="Chapman C."/>
            <person name="Bruce D."/>
            <person name="Karavis M."/>
            <person name="Krepps M."/>
            <person name="McGregor P.A."/>
            <person name="Hong C."/>
            <person name="Park K.H."/>
            <person name="Akmal A."/>
            <person name="Feldman A."/>
            <person name="Lin J.S."/>
            <person name="Chang W.E."/>
            <person name="Higgs B.W."/>
            <person name="Demirev P."/>
            <person name="Lindquist J."/>
            <person name="Liem A."/>
            <person name="Fochler E."/>
            <person name="Read T.D."/>
            <person name="Tapia R."/>
            <person name="Johnson S."/>
            <person name="Bishop-Lilly K.A."/>
            <person name="Detter C."/>
            <person name="Han C."/>
            <person name="Sozhamannan S."/>
            <person name="Rosenzweig C.N."/>
            <person name="Skowronski E.W."/>
        </authorList>
    </citation>
    <scope>NUCLEOTIDE SEQUENCE [LARGE SCALE GENOMIC DNA]</scope>
    <source>
        <strain evidence="1 2">GYP-17</strain>
    </source>
</reference>
<accession>A0A432WB67</accession>
<dbReference type="OrthoDB" id="1550932at2"/>
<dbReference type="Proteomes" id="UP000288405">
    <property type="component" value="Unassembled WGS sequence"/>
</dbReference>
<comment type="caution">
    <text evidence="1">The sequence shown here is derived from an EMBL/GenBank/DDBJ whole genome shotgun (WGS) entry which is preliminary data.</text>
</comment>
<dbReference type="AlphaFoldDB" id="A0A432WB67"/>
<gene>
    <name evidence="1" type="ORF">CWE11_11185</name>
</gene>
<organism evidence="1 2">
    <name type="scientific">Aliidiomarina sanyensis</name>
    <dbReference type="NCBI Taxonomy" id="1249555"/>
    <lineage>
        <taxon>Bacteria</taxon>
        <taxon>Pseudomonadati</taxon>
        <taxon>Pseudomonadota</taxon>
        <taxon>Gammaproteobacteria</taxon>
        <taxon>Alteromonadales</taxon>
        <taxon>Idiomarinaceae</taxon>
        <taxon>Aliidiomarina</taxon>
    </lineage>
</organism>
<keyword evidence="2" id="KW-1185">Reference proteome</keyword>
<proteinExistence type="predicted"/>